<dbReference type="PROSITE" id="PS50943">
    <property type="entry name" value="HTH_CROC1"/>
    <property type="match status" value="1"/>
</dbReference>
<keyword evidence="3" id="KW-1185">Reference proteome</keyword>
<dbReference type="OrthoDB" id="2971307at2"/>
<dbReference type="Pfam" id="PF01381">
    <property type="entry name" value="HTH_3"/>
    <property type="match status" value="1"/>
</dbReference>
<accession>A0A1E7DSX2</accession>
<dbReference type="SMART" id="SM00530">
    <property type="entry name" value="HTH_XRE"/>
    <property type="match status" value="1"/>
</dbReference>
<feature type="domain" description="HTH cro/C1-type" evidence="1">
    <location>
        <begin position="35"/>
        <end position="89"/>
    </location>
</feature>
<gene>
    <name evidence="2" type="ORF">BA724_02995</name>
</gene>
<evidence type="ECO:0000259" key="1">
    <source>
        <dbReference type="PROSITE" id="PS50943"/>
    </source>
</evidence>
<sequence>MEIKGEGGKQVSVNIDQEETGHIFSREEEEFIKNLIQERKKLGLIQEDLAEMTGLSQSAIGRIESMKTNPTLKTIVKLLNALDMKLIIVGKE</sequence>
<dbReference type="Gene3D" id="1.10.260.40">
    <property type="entry name" value="lambda repressor-like DNA-binding domains"/>
    <property type="match status" value="1"/>
</dbReference>
<dbReference type="InterPro" id="IPR001387">
    <property type="entry name" value="Cro/C1-type_HTH"/>
</dbReference>
<dbReference type="GO" id="GO:0003677">
    <property type="term" value="F:DNA binding"/>
    <property type="evidence" value="ECO:0007669"/>
    <property type="project" value="InterPro"/>
</dbReference>
<dbReference type="Proteomes" id="UP000095658">
    <property type="component" value="Unassembled WGS sequence"/>
</dbReference>
<protein>
    <recommendedName>
        <fullName evidence="1">HTH cro/C1-type domain-containing protein</fullName>
    </recommendedName>
</protein>
<organism evidence="2 3">
    <name type="scientific">Domibacillus iocasae</name>
    <dbReference type="NCBI Taxonomy" id="1714016"/>
    <lineage>
        <taxon>Bacteria</taxon>
        <taxon>Bacillati</taxon>
        <taxon>Bacillota</taxon>
        <taxon>Bacilli</taxon>
        <taxon>Bacillales</taxon>
        <taxon>Bacillaceae</taxon>
        <taxon>Domibacillus</taxon>
    </lineage>
</organism>
<dbReference type="EMBL" id="MAMP01000012">
    <property type="protein sequence ID" value="OES45788.1"/>
    <property type="molecule type" value="Genomic_DNA"/>
</dbReference>
<reference evidence="2 3" key="1">
    <citation type="submission" date="2016-06" db="EMBL/GenBank/DDBJ databases">
        <title>Domibacillus iocasae genome sequencing.</title>
        <authorList>
            <person name="Verma A."/>
            <person name="Pal Y."/>
            <person name="Ojha A.K."/>
            <person name="Krishnamurthi S."/>
        </authorList>
    </citation>
    <scope>NUCLEOTIDE SEQUENCE [LARGE SCALE GENOMIC DNA]</scope>
    <source>
        <strain evidence="2 3">DSM 29979</strain>
    </source>
</reference>
<evidence type="ECO:0000313" key="2">
    <source>
        <dbReference type="EMBL" id="OES45788.1"/>
    </source>
</evidence>
<dbReference type="RefSeq" id="WP_069937785.1">
    <property type="nucleotide sequence ID" value="NZ_MAMP01000012.1"/>
</dbReference>
<dbReference type="CDD" id="cd00093">
    <property type="entry name" value="HTH_XRE"/>
    <property type="match status" value="1"/>
</dbReference>
<dbReference type="SUPFAM" id="SSF47413">
    <property type="entry name" value="lambda repressor-like DNA-binding domains"/>
    <property type="match status" value="1"/>
</dbReference>
<evidence type="ECO:0000313" key="3">
    <source>
        <dbReference type="Proteomes" id="UP000095658"/>
    </source>
</evidence>
<proteinExistence type="predicted"/>
<dbReference type="InterPro" id="IPR010982">
    <property type="entry name" value="Lambda_DNA-bd_dom_sf"/>
</dbReference>
<name>A0A1E7DSX2_9BACI</name>
<comment type="caution">
    <text evidence="2">The sequence shown here is derived from an EMBL/GenBank/DDBJ whole genome shotgun (WGS) entry which is preliminary data.</text>
</comment>
<dbReference type="AlphaFoldDB" id="A0A1E7DSX2"/>
<dbReference type="STRING" id="1714016.BA724_02995"/>